<evidence type="ECO:0000256" key="5">
    <source>
        <dbReference type="ARBA" id="ARBA00022777"/>
    </source>
</evidence>
<dbReference type="InterPro" id="IPR036097">
    <property type="entry name" value="HisK_dim/P_sf"/>
</dbReference>
<dbReference type="PANTHER" id="PTHR43047">
    <property type="entry name" value="TWO-COMPONENT HISTIDINE PROTEIN KINASE"/>
    <property type="match status" value="1"/>
</dbReference>
<evidence type="ECO:0000256" key="4">
    <source>
        <dbReference type="ARBA" id="ARBA00022679"/>
    </source>
</evidence>
<dbReference type="SMART" id="SM00388">
    <property type="entry name" value="HisKA"/>
    <property type="match status" value="1"/>
</dbReference>
<feature type="region of interest" description="Disordered" evidence="7">
    <location>
        <begin position="1185"/>
        <end position="1228"/>
    </location>
</feature>
<dbReference type="PROSITE" id="PS50113">
    <property type="entry name" value="PAC"/>
    <property type="match status" value="1"/>
</dbReference>
<dbReference type="InterPro" id="IPR003661">
    <property type="entry name" value="HisK_dim/P_dom"/>
</dbReference>
<dbReference type="Pfam" id="PF02518">
    <property type="entry name" value="HATPase_c"/>
    <property type="match status" value="1"/>
</dbReference>
<dbReference type="Pfam" id="PF00989">
    <property type="entry name" value="PAS"/>
    <property type="match status" value="1"/>
</dbReference>
<dbReference type="HOGENOM" id="CLU_000445_114_17_7"/>
<dbReference type="SMART" id="SM00091">
    <property type="entry name" value="PAS"/>
    <property type="match status" value="1"/>
</dbReference>
<feature type="region of interest" description="Disordered" evidence="7">
    <location>
        <begin position="881"/>
        <end position="936"/>
    </location>
</feature>
<dbReference type="InterPro" id="IPR005467">
    <property type="entry name" value="His_kinase_dom"/>
</dbReference>
<dbReference type="InterPro" id="IPR000014">
    <property type="entry name" value="PAS"/>
</dbReference>
<dbReference type="eggNOG" id="COG2202">
    <property type="taxonomic scope" value="Bacteria"/>
</dbReference>
<dbReference type="SUPFAM" id="SSF55781">
    <property type="entry name" value="GAF domain-like"/>
    <property type="match status" value="1"/>
</dbReference>
<dbReference type="InterPro" id="IPR013767">
    <property type="entry name" value="PAS_fold"/>
</dbReference>
<feature type="compositionally biased region" description="Low complexity" evidence="7">
    <location>
        <begin position="53"/>
        <end position="73"/>
    </location>
</feature>
<feature type="domain" description="Response regulatory" evidence="9">
    <location>
        <begin position="944"/>
        <end position="1063"/>
    </location>
</feature>
<dbReference type="SUPFAM" id="SSF55785">
    <property type="entry name" value="PYP-like sensor domain (PAS domain)"/>
    <property type="match status" value="2"/>
</dbReference>
<dbReference type="InterPro" id="IPR035965">
    <property type="entry name" value="PAS-like_dom_sf"/>
</dbReference>
<comment type="catalytic activity">
    <reaction evidence="1">
        <text>ATP + protein L-histidine = ADP + protein N-phospho-L-histidine.</text>
        <dbReference type="EC" id="2.7.13.3"/>
    </reaction>
</comment>
<dbReference type="CDD" id="cd16922">
    <property type="entry name" value="HATPase_EvgS-ArcB-TorS-like"/>
    <property type="match status" value="1"/>
</dbReference>
<dbReference type="EC" id="2.7.13.3" evidence="2"/>
<evidence type="ECO:0000256" key="6">
    <source>
        <dbReference type="PROSITE-ProRule" id="PRU00169"/>
    </source>
</evidence>
<dbReference type="Gene3D" id="3.30.565.10">
    <property type="entry name" value="Histidine kinase-like ATPase, C-terminal domain"/>
    <property type="match status" value="1"/>
</dbReference>
<dbReference type="SUPFAM" id="SSF47384">
    <property type="entry name" value="Homodimeric domain of signal transducing histidine kinase"/>
    <property type="match status" value="1"/>
</dbReference>
<keyword evidence="4 11" id="KW-0808">Transferase</keyword>
<dbReference type="InterPro" id="IPR036890">
    <property type="entry name" value="HATPase_C_sf"/>
</dbReference>
<evidence type="ECO:0000256" key="2">
    <source>
        <dbReference type="ARBA" id="ARBA00012438"/>
    </source>
</evidence>
<dbReference type="EMBL" id="CP001197">
    <property type="protein sequence ID" value="ACL09923.1"/>
    <property type="molecule type" value="Genomic_DNA"/>
</dbReference>
<dbReference type="eggNOG" id="COG2205">
    <property type="taxonomic scope" value="Bacteria"/>
</dbReference>
<dbReference type="STRING" id="883.DvMF_2986"/>
<keyword evidence="5 11" id="KW-0418">Kinase</keyword>
<organism evidence="11">
    <name type="scientific">Nitratidesulfovibrio vulgaris (strain DSM 19637 / Miyazaki F)</name>
    <name type="common">Desulfovibrio vulgaris</name>
    <dbReference type="NCBI Taxonomy" id="883"/>
    <lineage>
        <taxon>Bacteria</taxon>
        <taxon>Pseudomonadati</taxon>
        <taxon>Thermodesulfobacteriota</taxon>
        <taxon>Desulfovibrionia</taxon>
        <taxon>Desulfovibrionales</taxon>
        <taxon>Desulfovibrionaceae</taxon>
        <taxon>Nitratidesulfovibrio</taxon>
    </lineage>
</organism>
<evidence type="ECO:0000256" key="7">
    <source>
        <dbReference type="SAM" id="MobiDB-lite"/>
    </source>
</evidence>
<dbReference type="PROSITE" id="PS50110">
    <property type="entry name" value="RESPONSE_REGULATORY"/>
    <property type="match status" value="1"/>
</dbReference>
<dbReference type="Pfam" id="PF00512">
    <property type="entry name" value="HisKA"/>
    <property type="match status" value="1"/>
</dbReference>
<feature type="region of interest" description="Disordered" evidence="7">
    <location>
        <begin position="1"/>
        <end position="80"/>
    </location>
</feature>
<dbReference type="Gene3D" id="3.40.50.2300">
    <property type="match status" value="1"/>
</dbReference>
<dbReference type="SMART" id="SM00065">
    <property type="entry name" value="GAF"/>
    <property type="match status" value="1"/>
</dbReference>
<proteinExistence type="predicted"/>
<dbReference type="Gene3D" id="3.30.450.20">
    <property type="entry name" value="PAS domain"/>
    <property type="match status" value="1"/>
</dbReference>
<evidence type="ECO:0000256" key="1">
    <source>
        <dbReference type="ARBA" id="ARBA00000085"/>
    </source>
</evidence>
<dbReference type="InterPro" id="IPR029016">
    <property type="entry name" value="GAF-like_dom_sf"/>
</dbReference>
<dbReference type="InterPro" id="IPR000700">
    <property type="entry name" value="PAS-assoc_C"/>
</dbReference>
<dbReference type="SMART" id="SM00448">
    <property type="entry name" value="REC"/>
    <property type="match status" value="1"/>
</dbReference>
<feature type="region of interest" description="Disordered" evidence="7">
    <location>
        <begin position="97"/>
        <end position="137"/>
    </location>
</feature>
<feature type="compositionally biased region" description="Gly residues" evidence="7">
    <location>
        <begin position="1210"/>
        <end position="1228"/>
    </location>
</feature>
<protein>
    <recommendedName>
        <fullName evidence="2">histidine kinase</fullName>
        <ecNumber evidence="2">2.7.13.3</ecNumber>
    </recommendedName>
</protein>
<dbReference type="Pfam" id="PF00072">
    <property type="entry name" value="Response_reg"/>
    <property type="match status" value="1"/>
</dbReference>
<feature type="compositionally biased region" description="Low complexity" evidence="7">
    <location>
        <begin position="906"/>
        <end position="917"/>
    </location>
</feature>
<dbReference type="InterPro" id="IPR003594">
    <property type="entry name" value="HATPase_dom"/>
</dbReference>
<dbReference type="SUPFAM" id="SSF55874">
    <property type="entry name" value="ATPase domain of HSP90 chaperone/DNA topoisomerase II/histidine kinase"/>
    <property type="match status" value="1"/>
</dbReference>
<feature type="compositionally biased region" description="Low complexity" evidence="7">
    <location>
        <begin position="112"/>
        <end position="127"/>
    </location>
</feature>
<dbReference type="KEGG" id="dvm:DvMF_2986"/>
<dbReference type="InterPro" id="IPR036641">
    <property type="entry name" value="HPT_dom_sf"/>
</dbReference>
<dbReference type="PROSITE" id="PS50109">
    <property type="entry name" value="HIS_KIN"/>
    <property type="match status" value="1"/>
</dbReference>
<dbReference type="CDD" id="cd00130">
    <property type="entry name" value="PAS"/>
    <property type="match status" value="1"/>
</dbReference>
<dbReference type="InterPro" id="IPR011006">
    <property type="entry name" value="CheY-like_superfamily"/>
</dbReference>
<evidence type="ECO:0000259" key="10">
    <source>
        <dbReference type="PROSITE" id="PS50113"/>
    </source>
</evidence>
<dbReference type="CDD" id="cd00082">
    <property type="entry name" value="HisKA"/>
    <property type="match status" value="1"/>
</dbReference>
<dbReference type="InterPro" id="IPR004358">
    <property type="entry name" value="Sig_transdc_His_kin-like_C"/>
</dbReference>
<dbReference type="SUPFAM" id="SSF47226">
    <property type="entry name" value="Histidine-containing phosphotransfer domain, HPT domain"/>
    <property type="match status" value="1"/>
</dbReference>
<dbReference type="CDD" id="cd17546">
    <property type="entry name" value="REC_hyHK_CKI1_RcsC-like"/>
    <property type="match status" value="1"/>
</dbReference>
<evidence type="ECO:0000259" key="8">
    <source>
        <dbReference type="PROSITE" id="PS50109"/>
    </source>
</evidence>
<dbReference type="Pfam" id="PF01590">
    <property type="entry name" value="GAF"/>
    <property type="match status" value="1"/>
</dbReference>
<dbReference type="Pfam" id="PF13426">
    <property type="entry name" value="PAS_9"/>
    <property type="match status" value="1"/>
</dbReference>
<feature type="domain" description="Histidine kinase" evidence="8">
    <location>
        <begin position="595"/>
        <end position="853"/>
    </location>
</feature>
<name>B8DSG8_NITV9</name>
<dbReference type="InterPro" id="IPR001789">
    <property type="entry name" value="Sig_transdc_resp-reg_receiver"/>
</dbReference>
<dbReference type="AlphaFoldDB" id="B8DSG8"/>
<keyword evidence="3 6" id="KW-0597">Phosphoprotein</keyword>
<dbReference type="NCBIfam" id="TIGR00229">
    <property type="entry name" value="sensory_box"/>
    <property type="match status" value="1"/>
</dbReference>
<sequence>MRKDDVDGAVQPCPNSPDHAPEHAPDYAPGHASDRTSVTWCGQAVPCASTGKPAGVPGSVSGSVSGNVSGAAPLSDAGQDRLRQLEEENRRLRMALGLRPDDPVPCGTPAHPGISGPSGISGFNFSPASTPPADGGTRFPPLAPGSWAGNLLAPRDVADPLVEMAAPAADGLVCAYVSDIDTHEVLHVNAALRRLVGDCEGRRCHEALQGRDAPCSFCNNGRLRDEPEKAHVWEFRNPALNRWFRCIDRLVPLGNGRLARYELAVDITDMKETEEAMRRFRAALDATAEAIFLIDPVTGLHVDVNRGACALLGLARQQLLSMGPCDINPTLTRDRCLEISRTVLGGTPLLNQETRYCRGDGTLVPVELSTSAWHSARGDLIVAVARDISERVRARNEMQLRLLYDRVLSTCARDLLARPCADDTLHVVLESLREAAGACRVYIFENHDDAQGNPCCSQRYERCAPGVPPQIDNQLLRNVPYATVIPRWGQELEAGRVIRGPVASFPESERVVLEAQGIRSLLVLPIVAQGRWYGFIGFDDTRRPRVWESVDLKFLQTAGEIIGAALERRRTEQTLAESARGLEEASRAKSEFLANMSHEIRTPLNAIIGLTELSLQERLPGDVAENLRAALVSAEALLGIVNDLLDLSRVEAGKLRLECIDFAPARLVRGVMRVMGHTAERKGLSLTLHIDRDVPRHLRGDPGRLRQVLVNFISNAIKFTDEGGVHVAVCRSDGPDAVNAPEASGMGGGVTCAEPLASGTVFGDASSGLHTDGDTQWLCFSVRDTGIGIPDDKHELIFENFRQADASTARRYGGSGLGLAICRKFTDMMGGRIVLDSTPGQGSTFRVLLPFGTCKADAPFVASNVRPDADAHGVFQVKERTQGGEWQGGASATARVTPARPPLPGTPSGAPASPGLAELPVLSRPPARPPVGSAFRQTARDPLRVLLVESDDVNRHAVSRALSRGGHHPVTAAAGREALDAARTQRFDLVITDAHPRDMDGADVVRALRRLADAATPSDVPVLLMTGDPAGVDQGALEAAGGVSVALKPVRLKTLLAAVEGMVGGSGEDTLRRSPPAPVDEPPVFNAATLLVGGDEASLRFLRQSGTLRESLWSAMDRGSRVELIALSHLLRLEAEAIGAERVRLMAERMELRTRSAGAEETRPVFMLLMDALNQLEHELRKMQRGAPPMGESPGGGQDAGPDAEQDAGSGAGSGKGPGEGPGTGQMA</sequence>
<feature type="domain" description="PAC" evidence="10">
    <location>
        <begin position="350"/>
        <end position="400"/>
    </location>
</feature>
<dbReference type="InterPro" id="IPR003018">
    <property type="entry name" value="GAF"/>
</dbReference>
<dbReference type="PANTHER" id="PTHR43047:SF64">
    <property type="entry name" value="HISTIDINE KINASE CONTAINING CHEY-HOMOLOGOUS RECEIVER DOMAIN AND PAS DOMAIN-RELATED"/>
    <property type="match status" value="1"/>
</dbReference>
<dbReference type="Gene3D" id="3.30.450.40">
    <property type="match status" value="1"/>
</dbReference>
<dbReference type="GO" id="GO:0000155">
    <property type="term" value="F:phosphorelay sensor kinase activity"/>
    <property type="evidence" value="ECO:0007669"/>
    <property type="project" value="InterPro"/>
</dbReference>
<evidence type="ECO:0000256" key="3">
    <source>
        <dbReference type="ARBA" id="ARBA00022553"/>
    </source>
</evidence>
<accession>B8DSG8</accession>
<dbReference type="SUPFAM" id="SSF52172">
    <property type="entry name" value="CheY-like"/>
    <property type="match status" value="1"/>
</dbReference>
<evidence type="ECO:0000259" key="9">
    <source>
        <dbReference type="PROSITE" id="PS50110"/>
    </source>
</evidence>
<gene>
    <name evidence="11" type="ordered locus">DvMF_2986</name>
</gene>
<dbReference type="SMART" id="SM00086">
    <property type="entry name" value="PAC"/>
    <property type="match status" value="1"/>
</dbReference>
<dbReference type="InterPro" id="IPR001610">
    <property type="entry name" value="PAC"/>
</dbReference>
<dbReference type="Gene3D" id="1.10.287.130">
    <property type="match status" value="1"/>
</dbReference>
<reference evidence="11" key="1">
    <citation type="submission" date="2008-10" db="EMBL/GenBank/DDBJ databases">
        <title>Complete sequence of Desulfovibrio vulgaris str. 'Miyazaki F'.</title>
        <authorList>
            <person name="Lucas S."/>
            <person name="Copeland A."/>
            <person name="Lapidus A."/>
            <person name="Glavina del Rio T."/>
            <person name="Dalin E."/>
            <person name="Tice H."/>
            <person name="Bruce D."/>
            <person name="Goodwin L."/>
            <person name="Pitluck S."/>
            <person name="Sims D."/>
            <person name="Brettin T."/>
            <person name="Detter J.C."/>
            <person name="Han C."/>
            <person name="Larimer F."/>
            <person name="Land M."/>
            <person name="Hauser L."/>
            <person name="Kyrpides N."/>
            <person name="Mikhailova N."/>
            <person name="Hazen T.C."/>
            <person name="Richardson P."/>
        </authorList>
    </citation>
    <scope>NUCLEOTIDE SEQUENCE</scope>
    <source>
        <strain evidence="11">Miyazaki F</strain>
    </source>
</reference>
<dbReference type="GO" id="GO:0006355">
    <property type="term" value="P:regulation of DNA-templated transcription"/>
    <property type="evidence" value="ECO:0007669"/>
    <property type="project" value="InterPro"/>
</dbReference>
<dbReference type="PRINTS" id="PR00344">
    <property type="entry name" value="BCTRLSENSOR"/>
</dbReference>
<feature type="modified residue" description="4-aspartylphosphate" evidence="6">
    <location>
        <position position="993"/>
    </location>
</feature>
<dbReference type="SMART" id="SM00387">
    <property type="entry name" value="HATPase_c"/>
    <property type="match status" value="1"/>
</dbReference>
<evidence type="ECO:0000313" key="11">
    <source>
        <dbReference type="EMBL" id="ACL09923.1"/>
    </source>
</evidence>